<evidence type="ECO:0000313" key="4">
    <source>
        <dbReference type="Proteomes" id="UP000284902"/>
    </source>
</evidence>
<accession>A0A3E4LJ74</accession>
<proteinExistence type="predicted"/>
<organism evidence="1 3">
    <name type="scientific">[Ruminococcus] lactaris</name>
    <dbReference type="NCBI Taxonomy" id="46228"/>
    <lineage>
        <taxon>Bacteria</taxon>
        <taxon>Bacillati</taxon>
        <taxon>Bacillota</taxon>
        <taxon>Clostridia</taxon>
        <taxon>Lachnospirales</taxon>
        <taxon>Lachnospiraceae</taxon>
        <taxon>Mediterraneibacter</taxon>
    </lineage>
</organism>
<gene>
    <name evidence="2" type="ORF">DW672_13545</name>
    <name evidence="1" type="ORF">DXD17_12320</name>
</gene>
<dbReference type="RefSeq" id="WP_117688578.1">
    <property type="nucleotide sequence ID" value="NZ_DXNI01000004.1"/>
</dbReference>
<comment type="caution">
    <text evidence="1">The sequence shown here is derived from an EMBL/GenBank/DDBJ whole genome shotgun (WGS) entry which is preliminary data.</text>
</comment>
<evidence type="ECO:0000313" key="3">
    <source>
        <dbReference type="Proteomes" id="UP000260793"/>
    </source>
</evidence>
<dbReference type="Proteomes" id="UP000260793">
    <property type="component" value="Unassembled WGS sequence"/>
</dbReference>
<evidence type="ECO:0000313" key="2">
    <source>
        <dbReference type="EMBL" id="RHF55568.1"/>
    </source>
</evidence>
<reference evidence="3 4" key="1">
    <citation type="submission" date="2018-08" db="EMBL/GenBank/DDBJ databases">
        <title>A genome reference for cultivated species of the human gut microbiota.</title>
        <authorList>
            <person name="Zou Y."/>
            <person name="Xue W."/>
            <person name="Luo G."/>
        </authorList>
    </citation>
    <scope>NUCLEOTIDE SEQUENCE [LARGE SCALE GENOMIC DNA]</scope>
    <source>
        <strain evidence="2 4">AM25-1LB</strain>
        <strain evidence="1 3">TF11-7</strain>
    </source>
</reference>
<name>A0A3E4LJ74_9FIRM</name>
<dbReference type="EMBL" id="QSQN01000038">
    <property type="protein sequence ID" value="RGK37468.1"/>
    <property type="molecule type" value="Genomic_DNA"/>
</dbReference>
<dbReference type="AlphaFoldDB" id="A0A3E4LJ74"/>
<dbReference type="EMBL" id="QRHG01000063">
    <property type="protein sequence ID" value="RHF55568.1"/>
    <property type="molecule type" value="Genomic_DNA"/>
</dbReference>
<evidence type="ECO:0000313" key="1">
    <source>
        <dbReference type="EMBL" id="RGK37468.1"/>
    </source>
</evidence>
<sequence length="230" mass="26962">MPGFILHLTSAKMLLNQLPDHPHFPYMIASENDFMTGSLLPDATANKNRTHFRNLLYADKMMLWPDLKRFLSSYQNQLANDLYLGYYFHLYIDKRFLKDYIPQIVSFYDKEGKITDIRNEICSVLIHKSNQCISLTDYLSEKYYYGDYTKMNRYLVEKYQLPTELYPHLPQNGIEGIHSEDMNGLLSMLKKFMDLSPCAVEELTVFELSPLLEFLGKATSDFLTGQELFR</sequence>
<dbReference type="Proteomes" id="UP000284902">
    <property type="component" value="Unassembled WGS sequence"/>
</dbReference>
<protein>
    <recommendedName>
        <fullName evidence="5">Phospholipase C/D domain-containing protein</fullName>
    </recommendedName>
</protein>
<evidence type="ECO:0008006" key="5">
    <source>
        <dbReference type="Google" id="ProtNLM"/>
    </source>
</evidence>